<dbReference type="Proteomes" id="UP001152599">
    <property type="component" value="Unassembled WGS sequence"/>
</dbReference>
<evidence type="ECO:0000256" key="1">
    <source>
        <dbReference type="ARBA" id="ARBA00004442"/>
    </source>
</evidence>
<dbReference type="InterPro" id="IPR050330">
    <property type="entry name" value="Bact_OuterMem_StrucFunc"/>
</dbReference>
<feature type="chain" id="PRO_5040717774" evidence="5">
    <location>
        <begin position="22"/>
        <end position="331"/>
    </location>
</feature>
<keyword evidence="8" id="KW-1185">Reference proteome</keyword>
<dbReference type="PRINTS" id="PR01021">
    <property type="entry name" value="OMPADOMAIN"/>
</dbReference>
<sequence>MNKLKLIGLTFVMLFSTTALAQEKSEIVMTQSELESFLNKVADARRAQLKARNEAKNKRELAELRYQYNNQTDGRSATREISNYEILREIDRLNARLDYVTGRSNDGFTSGRQGSNSTIVVPGGSNTTGYVPTQGQTQYVPADTSNKQDLETAKAIWELERRLDSLKAVQAQSNLVPQDKPVNQQQTPSQELADLKSQFQSLEQRLENAETPVERRSLLEELLAKFKNFKKQVFFANDSEELSPNDYAYIQDVTEVLKQYPELSVVLEGWASTRGNANYNKQLSMRRAESVERALLSNGISPARIVSSFRGEDKTSSEAMARRVDMSIILK</sequence>
<comment type="subcellular location">
    <subcellularLocation>
        <location evidence="1">Cell outer membrane</location>
    </subcellularLocation>
</comment>
<keyword evidence="5" id="KW-0732">Signal</keyword>
<evidence type="ECO:0000256" key="5">
    <source>
        <dbReference type="SAM" id="SignalP"/>
    </source>
</evidence>
<evidence type="ECO:0000313" key="7">
    <source>
        <dbReference type="EMBL" id="MDG4945277.1"/>
    </source>
</evidence>
<accession>A0A9X4MXC6</accession>
<dbReference type="InterPro" id="IPR036737">
    <property type="entry name" value="OmpA-like_sf"/>
</dbReference>
<dbReference type="RefSeq" id="WP_304419942.1">
    <property type="nucleotide sequence ID" value="NZ_JANCMU010000001.1"/>
</dbReference>
<dbReference type="Gene3D" id="3.30.1330.60">
    <property type="entry name" value="OmpA-like domain"/>
    <property type="match status" value="1"/>
</dbReference>
<evidence type="ECO:0000256" key="3">
    <source>
        <dbReference type="ARBA" id="ARBA00023237"/>
    </source>
</evidence>
<dbReference type="InterPro" id="IPR006665">
    <property type="entry name" value="OmpA-like"/>
</dbReference>
<evidence type="ECO:0000256" key="4">
    <source>
        <dbReference type="PROSITE-ProRule" id="PRU00473"/>
    </source>
</evidence>
<dbReference type="AlphaFoldDB" id="A0A9X4MXC6"/>
<organism evidence="7 8">
    <name type="scientific">Profundicola chukchiensis</name>
    <dbReference type="NCBI Taxonomy" id="2961959"/>
    <lineage>
        <taxon>Bacteria</taxon>
        <taxon>Pseudomonadati</taxon>
        <taxon>Bacteroidota</taxon>
        <taxon>Flavobacteriia</taxon>
        <taxon>Flavobacteriales</taxon>
        <taxon>Weeksellaceae</taxon>
        <taxon>Profundicola</taxon>
    </lineage>
</organism>
<keyword evidence="2 4" id="KW-0472">Membrane</keyword>
<dbReference type="CDD" id="cd07185">
    <property type="entry name" value="OmpA_C-like"/>
    <property type="match status" value="1"/>
</dbReference>
<gene>
    <name evidence="7" type="ORF">NMK71_02530</name>
</gene>
<dbReference type="SUPFAM" id="SSF103088">
    <property type="entry name" value="OmpA-like"/>
    <property type="match status" value="1"/>
</dbReference>
<dbReference type="GO" id="GO:0009279">
    <property type="term" value="C:cell outer membrane"/>
    <property type="evidence" value="ECO:0007669"/>
    <property type="project" value="UniProtKB-SubCell"/>
</dbReference>
<evidence type="ECO:0000259" key="6">
    <source>
        <dbReference type="PROSITE" id="PS51123"/>
    </source>
</evidence>
<comment type="caution">
    <text evidence="7">The sequence shown here is derived from an EMBL/GenBank/DDBJ whole genome shotgun (WGS) entry which is preliminary data.</text>
</comment>
<dbReference type="EMBL" id="JANCMU010000001">
    <property type="protein sequence ID" value="MDG4945277.1"/>
    <property type="molecule type" value="Genomic_DNA"/>
</dbReference>
<feature type="domain" description="OmpA-like" evidence="6">
    <location>
        <begin position="222"/>
        <end position="331"/>
    </location>
</feature>
<dbReference type="PANTHER" id="PTHR30329:SF21">
    <property type="entry name" value="LIPOPROTEIN YIAD-RELATED"/>
    <property type="match status" value="1"/>
</dbReference>
<protein>
    <submittedName>
        <fullName evidence="7">OmpA family protein</fullName>
    </submittedName>
</protein>
<dbReference type="PANTHER" id="PTHR30329">
    <property type="entry name" value="STATOR ELEMENT OF FLAGELLAR MOTOR COMPLEX"/>
    <property type="match status" value="1"/>
</dbReference>
<dbReference type="PROSITE" id="PS51123">
    <property type="entry name" value="OMPA_2"/>
    <property type="match status" value="1"/>
</dbReference>
<dbReference type="InterPro" id="IPR006664">
    <property type="entry name" value="OMP_bac"/>
</dbReference>
<keyword evidence="3" id="KW-0998">Cell outer membrane</keyword>
<evidence type="ECO:0000256" key="2">
    <source>
        <dbReference type="ARBA" id="ARBA00023136"/>
    </source>
</evidence>
<feature type="signal peptide" evidence="5">
    <location>
        <begin position="1"/>
        <end position="21"/>
    </location>
</feature>
<name>A0A9X4MXC6_9FLAO</name>
<proteinExistence type="predicted"/>
<reference evidence="7" key="1">
    <citation type="submission" date="2022-07" db="EMBL/GenBank/DDBJ databases">
        <title>Description and genome-wide analysis of Profundicola chukchiensis gen. nov., sp. nov., marine bacteria isolated from bottom sediments of the Chukchi Sea.</title>
        <authorList>
            <person name="Romanenko L."/>
            <person name="Otstavnykh N."/>
            <person name="Kurilenko V."/>
            <person name="Eremeev V."/>
            <person name="Velansky P."/>
            <person name="Mikhailov V."/>
            <person name="Isaeva M."/>
        </authorList>
    </citation>
    <scope>NUCLEOTIDE SEQUENCE</scope>
    <source>
        <strain evidence="7">KMM 9713</strain>
    </source>
</reference>
<evidence type="ECO:0000313" key="8">
    <source>
        <dbReference type="Proteomes" id="UP001152599"/>
    </source>
</evidence>
<dbReference type="Pfam" id="PF00691">
    <property type="entry name" value="OmpA"/>
    <property type="match status" value="1"/>
</dbReference>